<keyword evidence="7 9" id="KW-1133">Transmembrane helix</keyword>
<dbReference type="Proteomes" id="UP000196573">
    <property type="component" value="Unassembled WGS sequence"/>
</dbReference>
<dbReference type="UniPathway" id="UPA00665"/>
<evidence type="ECO:0000256" key="1">
    <source>
        <dbReference type="ARBA" id="ARBA00006139"/>
    </source>
</evidence>
<feature type="transmembrane region" description="Helical" evidence="9">
    <location>
        <begin position="133"/>
        <end position="158"/>
    </location>
</feature>
<sequence length="166" mass="18636">MIRSPRLFSLSIFVSLLIFTLDQLTKFWFDANFSLYEQVPVIADFFSFTLAYNTGAAFSFLSSAGGWQRWFFIGIAVAVSVALVIWISRLEKDQKLQAAALTLILGGALGNLWDRAIFGHVIDFILVHYEQSWFFPAFNIADIGITMGAGLMILDMFINPESSSEK</sequence>
<keyword evidence="5 9" id="KW-0064">Aspartyl protease</keyword>
<comment type="function">
    <text evidence="9">This protein specifically catalyzes the removal of signal peptides from prolipoproteins.</text>
</comment>
<keyword evidence="3 9" id="KW-0645">Protease</keyword>
<evidence type="ECO:0000256" key="7">
    <source>
        <dbReference type="ARBA" id="ARBA00022989"/>
    </source>
</evidence>
<keyword evidence="12" id="KW-1185">Reference proteome</keyword>
<evidence type="ECO:0000256" key="5">
    <source>
        <dbReference type="ARBA" id="ARBA00022750"/>
    </source>
</evidence>
<dbReference type="HAMAP" id="MF_00161">
    <property type="entry name" value="LspA"/>
    <property type="match status" value="1"/>
</dbReference>
<dbReference type="RefSeq" id="WP_087112810.1">
    <property type="nucleotide sequence ID" value="NZ_CBCSCN010000005.1"/>
</dbReference>
<protein>
    <recommendedName>
        <fullName evidence="9">Lipoprotein signal peptidase</fullName>
        <ecNumber evidence="9">3.4.23.36</ecNumber>
    </recommendedName>
    <alternativeName>
        <fullName evidence="9">Prolipoprotein signal peptidase</fullName>
    </alternativeName>
    <alternativeName>
        <fullName evidence="9">Signal peptidase II</fullName>
        <shortName evidence="9">SPase II</shortName>
    </alternativeName>
</protein>
<dbReference type="GO" id="GO:0004190">
    <property type="term" value="F:aspartic-type endopeptidase activity"/>
    <property type="evidence" value="ECO:0007669"/>
    <property type="project" value="UniProtKB-UniRule"/>
</dbReference>
<evidence type="ECO:0000256" key="10">
    <source>
        <dbReference type="RuleBase" id="RU004181"/>
    </source>
</evidence>
<feature type="transmembrane region" description="Helical" evidence="9">
    <location>
        <begin position="96"/>
        <end position="113"/>
    </location>
</feature>
<evidence type="ECO:0000256" key="3">
    <source>
        <dbReference type="ARBA" id="ARBA00022670"/>
    </source>
</evidence>
<feature type="transmembrane region" description="Helical" evidence="9">
    <location>
        <begin position="67"/>
        <end position="87"/>
    </location>
</feature>
<dbReference type="PRINTS" id="PR00781">
    <property type="entry name" value="LIPOSIGPTASE"/>
</dbReference>
<comment type="catalytic activity">
    <reaction evidence="9">
        <text>Release of signal peptides from bacterial membrane prolipoproteins. Hydrolyzes -Xaa-Yaa-Zaa-|-(S,diacylglyceryl)Cys-, in which Xaa is hydrophobic (preferably Leu), and Yaa (Ala or Ser) and Zaa (Gly or Ala) have small, neutral side chains.</text>
        <dbReference type="EC" id="3.4.23.36"/>
    </reaction>
</comment>
<name>A0A1X7ASG8_9GAMM</name>
<keyword evidence="4 9" id="KW-0812">Transmembrane</keyword>
<feature type="active site" evidence="9">
    <location>
        <position position="123"/>
    </location>
</feature>
<proteinExistence type="inferred from homology"/>
<comment type="similarity">
    <text evidence="1 9 10">Belongs to the peptidase A8 family.</text>
</comment>
<dbReference type="OrthoDB" id="9810259at2"/>
<evidence type="ECO:0000256" key="2">
    <source>
        <dbReference type="ARBA" id="ARBA00022475"/>
    </source>
</evidence>
<dbReference type="PANTHER" id="PTHR33695:SF1">
    <property type="entry name" value="LIPOPROTEIN SIGNAL PEPTIDASE"/>
    <property type="match status" value="1"/>
</dbReference>
<dbReference type="PANTHER" id="PTHR33695">
    <property type="entry name" value="LIPOPROTEIN SIGNAL PEPTIDASE"/>
    <property type="match status" value="1"/>
</dbReference>
<evidence type="ECO:0000256" key="9">
    <source>
        <dbReference type="HAMAP-Rule" id="MF_00161"/>
    </source>
</evidence>
<feature type="active site" evidence="9">
    <location>
        <position position="142"/>
    </location>
</feature>
<dbReference type="EMBL" id="FWPT01000012">
    <property type="protein sequence ID" value="SMA50367.1"/>
    <property type="molecule type" value="Genomic_DNA"/>
</dbReference>
<dbReference type="NCBIfam" id="TIGR00077">
    <property type="entry name" value="lspA"/>
    <property type="match status" value="1"/>
</dbReference>
<organism evidence="11 12">
    <name type="scientific">Parendozoicomonas haliclonae</name>
    <dbReference type="NCBI Taxonomy" id="1960125"/>
    <lineage>
        <taxon>Bacteria</taxon>
        <taxon>Pseudomonadati</taxon>
        <taxon>Pseudomonadota</taxon>
        <taxon>Gammaproteobacteria</taxon>
        <taxon>Oceanospirillales</taxon>
        <taxon>Endozoicomonadaceae</taxon>
        <taxon>Parendozoicomonas</taxon>
    </lineage>
</organism>
<dbReference type="GO" id="GO:0005886">
    <property type="term" value="C:plasma membrane"/>
    <property type="evidence" value="ECO:0007669"/>
    <property type="project" value="UniProtKB-SubCell"/>
</dbReference>
<dbReference type="EC" id="3.4.23.36" evidence="9"/>
<dbReference type="InterPro" id="IPR001872">
    <property type="entry name" value="Peptidase_A8"/>
</dbReference>
<dbReference type="GO" id="GO:0006508">
    <property type="term" value="P:proteolysis"/>
    <property type="evidence" value="ECO:0007669"/>
    <property type="project" value="UniProtKB-KW"/>
</dbReference>
<feature type="transmembrane region" description="Helical" evidence="9">
    <location>
        <begin position="6"/>
        <end position="29"/>
    </location>
</feature>
<reference evidence="11 12" key="1">
    <citation type="submission" date="2017-03" db="EMBL/GenBank/DDBJ databases">
        <authorList>
            <person name="Afonso C.L."/>
            <person name="Miller P.J."/>
            <person name="Scott M.A."/>
            <person name="Spackman E."/>
            <person name="Goraichik I."/>
            <person name="Dimitrov K.M."/>
            <person name="Suarez D.L."/>
            <person name="Swayne D.E."/>
        </authorList>
    </citation>
    <scope>NUCLEOTIDE SEQUENCE [LARGE SCALE GENOMIC DNA]</scope>
    <source>
        <strain evidence="11">SB41UT1</strain>
    </source>
</reference>
<comment type="subcellular location">
    <subcellularLocation>
        <location evidence="9">Cell membrane</location>
        <topology evidence="9">Multi-pass membrane protein</topology>
    </subcellularLocation>
</comment>
<gene>
    <name evidence="9 11" type="primary">lspA</name>
    <name evidence="11" type="ORF">EHSB41UT_04164</name>
</gene>
<evidence type="ECO:0000256" key="8">
    <source>
        <dbReference type="ARBA" id="ARBA00023136"/>
    </source>
</evidence>
<comment type="pathway">
    <text evidence="9">Protein modification; lipoprotein biosynthesis (signal peptide cleavage).</text>
</comment>
<keyword evidence="2 9" id="KW-1003">Cell membrane</keyword>
<keyword evidence="8 9" id="KW-0472">Membrane</keyword>
<feature type="transmembrane region" description="Helical" evidence="9">
    <location>
        <begin position="41"/>
        <end position="61"/>
    </location>
</feature>
<evidence type="ECO:0000313" key="11">
    <source>
        <dbReference type="EMBL" id="SMA50367.1"/>
    </source>
</evidence>
<keyword evidence="6 9" id="KW-0378">Hydrolase</keyword>
<accession>A0A1X7ASG8</accession>
<dbReference type="Pfam" id="PF01252">
    <property type="entry name" value="Peptidase_A8"/>
    <property type="match status" value="1"/>
</dbReference>
<dbReference type="AlphaFoldDB" id="A0A1X7ASG8"/>
<evidence type="ECO:0000256" key="4">
    <source>
        <dbReference type="ARBA" id="ARBA00022692"/>
    </source>
</evidence>
<evidence type="ECO:0000313" key="12">
    <source>
        <dbReference type="Proteomes" id="UP000196573"/>
    </source>
</evidence>
<evidence type="ECO:0000256" key="6">
    <source>
        <dbReference type="ARBA" id="ARBA00022801"/>
    </source>
</evidence>
<keyword evidence="11" id="KW-0449">Lipoprotein</keyword>